<evidence type="ECO:0000256" key="1">
    <source>
        <dbReference type="ARBA" id="ARBA00004571"/>
    </source>
</evidence>
<gene>
    <name evidence="13" type="ordered locus">Palpr_2341</name>
</gene>
<dbReference type="Gene3D" id="2.60.40.1120">
    <property type="entry name" value="Carboxypeptidase-like, regulatory domain"/>
    <property type="match status" value="1"/>
</dbReference>
<dbReference type="NCBIfam" id="TIGR04057">
    <property type="entry name" value="SusC_RagA_signa"/>
    <property type="match status" value="1"/>
</dbReference>
<evidence type="ECO:0000259" key="11">
    <source>
        <dbReference type="Pfam" id="PF00593"/>
    </source>
</evidence>
<dbReference type="InterPro" id="IPR036942">
    <property type="entry name" value="Beta-barrel_TonB_sf"/>
</dbReference>
<feature type="chain" id="PRO_5003189506" evidence="10">
    <location>
        <begin position="22"/>
        <end position="1082"/>
    </location>
</feature>
<dbReference type="AlphaFoldDB" id="E4T6Y0"/>
<evidence type="ECO:0000256" key="2">
    <source>
        <dbReference type="ARBA" id="ARBA00022448"/>
    </source>
</evidence>
<evidence type="ECO:0000256" key="10">
    <source>
        <dbReference type="SAM" id="SignalP"/>
    </source>
</evidence>
<reference key="1">
    <citation type="submission" date="2010-11" db="EMBL/GenBank/DDBJ databases">
        <title>The complete genome of Paludibacter propionicigenes DSM 17365.</title>
        <authorList>
            <consortium name="US DOE Joint Genome Institute (JGI-PGF)"/>
            <person name="Lucas S."/>
            <person name="Copeland A."/>
            <person name="Lapidus A."/>
            <person name="Bruce D."/>
            <person name="Goodwin L."/>
            <person name="Pitluck S."/>
            <person name="Kyrpides N."/>
            <person name="Mavromatis K."/>
            <person name="Ivanova N."/>
            <person name="Munk A.C."/>
            <person name="Brettin T."/>
            <person name="Detter J.C."/>
            <person name="Han C."/>
            <person name="Tapia R."/>
            <person name="Land M."/>
            <person name="Hauser L."/>
            <person name="Markowitz V."/>
            <person name="Cheng J.-F."/>
            <person name="Hugenholtz P."/>
            <person name="Woyke T."/>
            <person name="Wu D."/>
            <person name="Gronow S."/>
            <person name="Wellnitz S."/>
            <person name="Brambilla E."/>
            <person name="Klenk H.-P."/>
            <person name="Eisen J.A."/>
        </authorList>
    </citation>
    <scope>NUCLEOTIDE SEQUENCE</scope>
    <source>
        <strain>WB4</strain>
    </source>
</reference>
<comment type="similarity">
    <text evidence="8 9">Belongs to the TonB-dependent receptor family.</text>
</comment>
<evidence type="ECO:0000313" key="14">
    <source>
        <dbReference type="Proteomes" id="UP000008718"/>
    </source>
</evidence>
<evidence type="ECO:0000256" key="5">
    <source>
        <dbReference type="ARBA" id="ARBA00023077"/>
    </source>
</evidence>
<evidence type="ECO:0000256" key="9">
    <source>
        <dbReference type="RuleBase" id="RU003357"/>
    </source>
</evidence>
<reference evidence="13 14" key="2">
    <citation type="journal article" date="2011" name="Stand. Genomic Sci.">
        <title>Complete genome sequence of Paludibacter propionicigenes type strain (WB4).</title>
        <authorList>
            <person name="Gronow S."/>
            <person name="Munk C."/>
            <person name="Lapidus A."/>
            <person name="Nolan M."/>
            <person name="Lucas S."/>
            <person name="Hammon N."/>
            <person name="Deshpande S."/>
            <person name="Cheng J.F."/>
            <person name="Tapia R."/>
            <person name="Han C."/>
            <person name="Goodwin L."/>
            <person name="Pitluck S."/>
            <person name="Liolios K."/>
            <person name="Ivanova N."/>
            <person name="Mavromatis K."/>
            <person name="Mikhailova N."/>
            <person name="Pati A."/>
            <person name="Chen A."/>
            <person name="Palaniappan K."/>
            <person name="Land M."/>
            <person name="Hauser L."/>
            <person name="Chang Y.J."/>
            <person name="Jeffries C.D."/>
            <person name="Brambilla E."/>
            <person name="Rohde M."/>
            <person name="Goker M."/>
            <person name="Detter J.C."/>
            <person name="Woyke T."/>
            <person name="Bristow J."/>
            <person name="Eisen J.A."/>
            <person name="Markowitz V."/>
            <person name="Hugenholtz P."/>
            <person name="Kyrpides N.C."/>
            <person name="Klenk H.P."/>
        </authorList>
    </citation>
    <scope>NUCLEOTIDE SEQUENCE [LARGE SCALE GENOMIC DNA]</scope>
    <source>
        <strain evidence="14">DSM 17365 / JCM 13257 / WB4</strain>
    </source>
</reference>
<dbReference type="InterPro" id="IPR039426">
    <property type="entry name" value="TonB-dep_rcpt-like"/>
</dbReference>
<dbReference type="Pfam" id="PF13715">
    <property type="entry name" value="CarbopepD_reg_2"/>
    <property type="match status" value="1"/>
</dbReference>
<dbReference type="PROSITE" id="PS52016">
    <property type="entry name" value="TONB_DEPENDENT_REC_3"/>
    <property type="match status" value="1"/>
</dbReference>
<dbReference type="InterPro" id="IPR037066">
    <property type="entry name" value="Plug_dom_sf"/>
</dbReference>
<evidence type="ECO:0000313" key="13">
    <source>
        <dbReference type="EMBL" id="ADQ80474.1"/>
    </source>
</evidence>
<organism evidence="13 14">
    <name type="scientific">Paludibacter propionicigenes (strain DSM 17365 / JCM 13257 / WB4)</name>
    <dbReference type="NCBI Taxonomy" id="694427"/>
    <lineage>
        <taxon>Bacteria</taxon>
        <taxon>Pseudomonadati</taxon>
        <taxon>Bacteroidota</taxon>
        <taxon>Bacteroidia</taxon>
        <taxon>Bacteroidales</taxon>
        <taxon>Paludibacteraceae</taxon>
        <taxon>Paludibacter</taxon>
    </lineage>
</organism>
<comment type="subcellular location">
    <subcellularLocation>
        <location evidence="1 8">Cell outer membrane</location>
        <topology evidence="1 8">Multi-pass membrane protein</topology>
    </subcellularLocation>
</comment>
<dbReference type="Proteomes" id="UP000008718">
    <property type="component" value="Chromosome"/>
</dbReference>
<keyword evidence="4 8" id="KW-0812">Transmembrane</keyword>
<name>E4T6Y0_PALPW</name>
<dbReference type="Pfam" id="PF07715">
    <property type="entry name" value="Plug"/>
    <property type="match status" value="1"/>
</dbReference>
<dbReference type="Gene3D" id="2.40.170.20">
    <property type="entry name" value="TonB-dependent receptor, beta-barrel domain"/>
    <property type="match status" value="1"/>
</dbReference>
<sequence length="1082" mass="116729">MRKLTFLLTCLFLVSVGLVNAQSKSISGKVFSADDGQPIIGATVRVNGTALGTVTDTDGNFRITLHENEKTLVISYVGMKTIQVEAKNNLLVKLEPDSKMIDEVVVTALGISKDRKSLGYAVQDVKGDAINNAETGNVLSAMTGKMAGVNITSSAGVAGAASFITIRGQNSITGNNQPLFVVDGIPIDNSMDYSGNPDDGKNNLTAGVNYSNRAIDINPDDIETVSVLKGGAATALYGMKAGNGVVLITTKKGSNSSGKTNVSFSTSLAIDKVSQLPATQTMYAQGVNGSYSTSTPYSFGPKLSDMRYDGATNSTRDVNGNLVLATNPAAKANLVANAYDNVGNFFQTGTTVNNTLALSGGDKISNYYMSIGNITTKGIIPKNTFAKTSIKLSGQTKFGSKFTASGSLNYVRSGGDRVQQGSNTSGVMLGLFRGATSFDNGNGHGKDGYKYSDSYMYEDGTQRAYAGYDNPYWTVNQNTFSDQVDRLIGNLSFVYKPISSLTVAYKIGDDLYSDRRKGHYAIYSANAPDGQQQVDNHYSNNINSDLTINFNKELFADFNANITIGQNMYQSYYQQFFAEGDGFVVPDFYHMSNTTSQFVRESTLEYRTAAFYADVQFSYKNMLYLGLTGRNEWSTTLPVADNNFFYPSASLGFIFTELPALKTNGIINYGKIRASYAQIANAPSAYSIQNVYTSATVSDGWASGVSFPMNGVAGFNISNSLGNPKLKPETLLSREIGLELKLFDSRVNFDITYYNNQNKDLLIPVPISGTSGYKSIYMNAATMENKGIEIMASVVPVKTKDLNWTLTANFTKNNNKVLSLAPGVDNIELGGFTGITVNVVAGEPYGSIYSTGFYKDAQGKVIINDVAEIPGEAGKPNKPNPAYGLPIKDNTMKSLGSVAPKWTLGINNDISYKGVGLSFLFDIKHGGLMWNGTKGRLVGFGTAQVTENRGQAVVFDGVMGHVANDGTVVSAGVTNNIQTTYSEYYYKNIGGGASPAQEQFVEKTDWVRLREITISYELGRVLNAPFMKSLKIYATGRNLWLSTPYDGIDPETNLMGATNAQGLDYFNMPNTKSFVFGLKLDL</sequence>
<keyword evidence="2 8" id="KW-0813">Transport</keyword>
<dbReference type="HOGENOM" id="CLU_004317_2_1_10"/>
<dbReference type="EMBL" id="CP002345">
    <property type="protein sequence ID" value="ADQ80474.1"/>
    <property type="molecule type" value="Genomic_DNA"/>
</dbReference>
<evidence type="ECO:0000256" key="4">
    <source>
        <dbReference type="ARBA" id="ARBA00022692"/>
    </source>
</evidence>
<keyword evidence="7 8" id="KW-0998">Cell outer membrane</keyword>
<dbReference type="KEGG" id="ppn:Palpr_2341"/>
<dbReference type="Pfam" id="PF00593">
    <property type="entry name" value="TonB_dep_Rec_b-barrel"/>
    <property type="match status" value="1"/>
</dbReference>
<proteinExistence type="inferred from homology"/>
<dbReference type="SUPFAM" id="SSF56935">
    <property type="entry name" value="Porins"/>
    <property type="match status" value="1"/>
</dbReference>
<dbReference type="eggNOG" id="COG4771">
    <property type="taxonomic scope" value="Bacteria"/>
</dbReference>
<evidence type="ECO:0000256" key="8">
    <source>
        <dbReference type="PROSITE-ProRule" id="PRU01360"/>
    </source>
</evidence>
<dbReference type="Gene3D" id="2.170.130.10">
    <property type="entry name" value="TonB-dependent receptor, plug domain"/>
    <property type="match status" value="1"/>
</dbReference>
<dbReference type="RefSeq" id="WP_013445843.1">
    <property type="nucleotide sequence ID" value="NC_014734.1"/>
</dbReference>
<dbReference type="GO" id="GO:0009279">
    <property type="term" value="C:cell outer membrane"/>
    <property type="evidence" value="ECO:0007669"/>
    <property type="project" value="UniProtKB-SubCell"/>
</dbReference>
<dbReference type="SUPFAM" id="SSF49464">
    <property type="entry name" value="Carboxypeptidase regulatory domain-like"/>
    <property type="match status" value="1"/>
</dbReference>
<feature type="domain" description="TonB-dependent receptor-like beta-barrel" evidence="11">
    <location>
        <begin position="440"/>
        <end position="820"/>
    </location>
</feature>
<dbReference type="eggNOG" id="COG4206">
    <property type="taxonomic scope" value="Bacteria"/>
</dbReference>
<keyword evidence="10" id="KW-0732">Signal</keyword>
<dbReference type="InterPro" id="IPR000531">
    <property type="entry name" value="Beta-barrel_TonB"/>
</dbReference>
<keyword evidence="13" id="KW-0675">Receptor</keyword>
<keyword evidence="6 8" id="KW-0472">Membrane</keyword>
<dbReference type="InterPro" id="IPR023996">
    <property type="entry name" value="TonB-dep_OMP_SusC/RagA"/>
</dbReference>
<keyword evidence="14" id="KW-1185">Reference proteome</keyword>
<dbReference type="InterPro" id="IPR008969">
    <property type="entry name" value="CarboxyPept-like_regulatory"/>
</dbReference>
<evidence type="ECO:0000256" key="7">
    <source>
        <dbReference type="ARBA" id="ARBA00023237"/>
    </source>
</evidence>
<evidence type="ECO:0000256" key="6">
    <source>
        <dbReference type="ARBA" id="ARBA00023136"/>
    </source>
</evidence>
<protein>
    <submittedName>
        <fullName evidence="13">TonB-dependent receptor plug</fullName>
    </submittedName>
</protein>
<dbReference type="STRING" id="694427.Palpr_2341"/>
<dbReference type="InterPro" id="IPR023997">
    <property type="entry name" value="TonB-dep_OMP_SusC/RagA_CS"/>
</dbReference>
<dbReference type="OrthoDB" id="9768177at2"/>
<dbReference type="InterPro" id="IPR012910">
    <property type="entry name" value="Plug_dom"/>
</dbReference>
<dbReference type="NCBIfam" id="TIGR04056">
    <property type="entry name" value="OMP_RagA_SusC"/>
    <property type="match status" value="1"/>
</dbReference>
<feature type="domain" description="TonB-dependent receptor plug" evidence="12">
    <location>
        <begin position="116"/>
        <end position="245"/>
    </location>
</feature>
<keyword evidence="3 8" id="KW-1134">Transmembrane beta strand</keyword>
<keyword evidence="5 9" id="KW-0798">TonB box</keyword>
<feature type="signal peptide" evidence="10">
    <location>
        <begin position="1"/>
        <end position="21"/>
    </location>
</feature>
<evidence type="ECO:0000256" key="3">
    <source>
        <dbReference type="ARBA" id="ARBA00022452"/>
    </source>
</evidence>
<accession>E4T6Y0</accession>
<evidence type="ECO:0000259" key="12">
    <source>
        <dbReference type="Pfam" id="PF07715"/>
    </source>
</evidence>